<name>A0A3R7BD86_APHAT</name>
<evidence type="ECO:0000313" key="4">
    <source>
        <dbReference type="Proteomes" id="UP000285712"/>
    </source>
</evidence>
<reference evidence="3 4" key="1">
    <citation type="submission" date="2018-08" db="EMBL/GenBank/DDBJ databases">
        <title>Aphanomyces genome sequencing and annotation.</title>
        <authorList>
            <person name="Minardi D."/>
            <person name="Oidtmann B."/>
            <person name="Van Der Giezen M."/>
            <person name="Studholme D.J."/>
        </authorList>
    </citation>
    <scope>NUCLEOTIDE SEQUENCE [LARGE SCALE GENOMIC DNA]</scope>
    <source>
        <strain evidence="2 3">Da</strain>
        <strain evidence="1 4">Sv</strain>
    </source>
</reference>
<comment type="caution">
    <text evidence="2">The sequence shown here is derived from an EMBL/GenBank/DDBJ whole genome shotgun (WGS) entry which is preliminary data.</text>
</comment>
<dbReference type="EMBL" id="QUTG01005132">
    <property type="protein sequence ID" value="RHY86287.1"/>
    <property type="molecule type" value="Genomic_DNA"/>
</dbReference>
<accession>A0A3R7BD86</accession>
<dbReference type="Gene3D" id="3.60.10.10">
    <property type="entry name" value="Endonuclease/exonuclease/phosphatase"/>
    <property type="match status" value="1"/>
</dbReference>
<dbReference type="InterPro" id="IPR038772">
    <property type="entry name" value="Sph/SMPD2-like"/>
</dbReference>
<evidence type="ECO:0000313" key="2">
    <source>
        <dbReference type="EMBL" id="RHZ25457.1"/>
    </source>
</evidence>
<sequence>MPHTIQRLVSLSETAKYLCVTRHHQLGPTSCRTRAALFRVVYPYNNQGNDVFHVTDDVCFQADDATCSQWLWLTGFKNRTILVSSAVAPLVFNLHDVAAPPLNEVSEIHQSLVVRGLVYNIWCLPRVATSLLHLSPYKADRTSALLPADVDFVVFCEAFDDHAKQILTSEMKRHGFIYETSTASGKAKLKLFNLGVFLMSKFPLVGCDTLLYGSVVIADENMVDKAAVYVQMLKHGQVVHIFATHKLTQAWAHKAAMICRAKHIKLLAAWIHSKELPPDEAVLVAGGFNIDQFGKPSTEFDWMAATLQVETPPTVPESPHFSFDPVTNVLASPGMRRKSKG</sequence>
<evidence type="ECO:0008006" key="5">
    <source>
        <dbReference type="Google" id="ProtNLM"/>
    </source>
</evidence>
<dbReference type="SUPFAM" id="SSF56219">
    <property type="entry name" value="DNase I-like"/>
    <property type="match status" value="1"/>
</dbReference>
<dbReference type="Proteomes" id="UP000285430">
    <property type="component" value="Unassembled WGS sequence"/>
</dbReference>
<dbReference type="EMBL" id="QUTH01002530">
    <property type="protein sequence ID" value="RHZ25457.1"/>
    <property type="molecule type" value="Genomic_DNA"/>
</dbReference>
<evidence type="ECO:0000313" key="1">
    <source>
        <dbReference type="EMBL" id="RHY86287.1"/>
    </source>
</evidence>
<organism evidence="2 3">
    <name type="scientific">Aphanomyces astaci</name>
    <name type="common">Crayfish plague agent</name>
    <dbReference type="NCBI Taxonomy" id="112090"/>
    <lineage>
        <taxon>Eukaryota</taxon>
        <taxon>Sar</taxon>
        <taxon>Stramenopiles</taxon>
        <taxon>Oomycota</taxon>
        <taxon>Saprolegniomycetes</taxon>
        <taxon>Saprolegniales</taxon>
        <taxon>Verrucalvaceae</taxon>
        <taxon>Aphanomyces</taxon>
    </lineage>
</organism>
<protein>
    <recommendedName>
        <fullName evidence="5">Endonuclease/exonuclease/phosphatase domain-containing protein</fullName>
    </recommendedName>
</protein>
<gene>
    <name evidence="1" type="ORF">DYB35_008280</name>
    <name evidence="2" type="ORF">DYB37_003216</name>
</gene>
<dbReference type="VEuPathDB" id="FungiDB:H257_18287"/>
<proteinExistence type="predicted"/>
<dbReference type="AlphaFoldDB" id="A0A3R7BD86"/>
<dbReference type="PANTHER" id="PTHR16320">
    <property type="entry name" value="SPHINGOMYELINASE FAMILY MEMBER"/>
    <property type="match status" value="1"/>
</dbReference>
<dbReference type="Proteomes" id="UP000285712">
    <property type="component" value="Unassembled WGS sequence"/>
</dbReference>
<dbReference type="InterPro" id="IPR036691">
    <property type="entry name" value="Endo/exonu/phosph_ase_sf"/>
</dbReference>
<dbReference type="PANTHER" id="PTHR16320:SF23">
    <property type="entry name" value="SPHINGOMYELINASE C 1"/>
    <property type="match status" value="1"/>
</dbReference>
<dbReference type="GO" id="GO:0004767">
    <property type="term" value="F:sphingomyelin phosphodiesterase activity"/>
    <property type="evidence" value="ECO:0007669"/>
    <property type="project" value="InterPro"/>
</dbReference>
<evidence type="ECO:0000313" key="3">
    <source>
        <dbReference type="Proteomes" id="UP000285430"/>
    </source>
</evidence>